<accession>D1QVY6</accession>
<proteinExistence type="predicted"/>
<comment type="caution">
    <text evidence="1">The sequence shown here is derived from an EMBL/GenBank/DDBJ whole genome shotgun (WGS) entry which is preliminary data.</text>
</comment>
<name>D1QVY6_9BACT</name>
<protein>
    <submittedName>
        <fullName evidence="1">Uncharacterized protein</fullName>
    </submittedName>
</protein>
<dbReference type="Proteomes" id="UP000004079">
    <property type="component" value="Unassembled WGS sequence"/>
</dbReference>
<dbReference type="AlphaFoldDB" id="D1QVY6"/>
<sequence>MASFHCTCFLILRKRLADIPHDFTPIIVCCAFITCKKDMFELREMRLF</sequence>
<reference evidence="1 2" key="1">
    <citation type="submission" date="2009-11" db="EMBL/GenBank/DDBJ databases">
        <authorList>
            <person name="Weinstock G."/>
            <person name="Sodergren E."/>
            <person name="Clifton S."/>
            <person name="Fulton L."/>
            <person name="Fulton B."/>
            <person name="Courtney L."/>
            <person name="Fronick C."/>
            <person name="Harrison M."/>
            <person name="Strong C."/>
            <person name="Farmer C."/>
            <person name="Delahaunty K."/>
            <person name="Markovic C."/>
            <person name="Hall O."/>
            <person name="Minx P."/>
            <person name="Tomlinson C."/>
            <person name="Mitreva M."/>
            <person name="Nelson J."/>
            <person name="Hou S."/>
            <person name="Wollam A."/>
            <person name="Pepin K.H."/>
            <person name="Johnson M."/>
            <person name="Bhonagiri V."/>
            <person name="Nash W.E."/>
            <person name="Warren W."/>
            <person name="Chinwalla A."/>
            <person name="Mardis E.R."/>
            <person name="Wilson R.K."/>
        </authorList>
    </citation>
    <scope>NUCLEOTIDE SEQUENCE [LARGE SCALE GENOMIC DNA]</scope>
    <source>
        <strain evidence="1 2">F0302</strain>
    </source>
</reference>
<gene>
    <name evidence="1" type="ORF">HMPREF0971_03178</name>
</gene>
<dbReference type="EMBL" id="ACUZ02000058">
    <property type="protein sequence ID" value="EFB30599.1"/>
    <property type="molecule type" value="Genomic_DNA"/>
</dbReference>
<dbReference type="HOGENOM" id="CLU_3156354_0_0_10"/>
<evidence type="ECO:0000313" key="2">
    <source>
        <dbReference type="Proteomes" id="UP000004079"/>
    </source>
</evidence>
<organism evidence="1 2">
    <name type="scientific">Segatella oris F0302</name>
    <dbReference type="NCBI Taxonomy" id="649760"/>
    <lineage>
        <taxon>Bacteria</taxon>
        <taxon>Pseudomonadati</taxon>
        <taxon>Bacteroidota</taxon>
        <taxon>Bacteroidia</taxon>
        <taxon>Bacteroidales</taxon>
        <taxon>Prevotellaceae</taxon>
        <taxon>Segatella</taxon>
    </lineage>
</organism>
<evidence type="ECO:0000313" key="1">
    <source>
        <dbReference type="EMBL" id="EFB30599.1"/>
    </source>
</evidence>